<accession>A0A0N4ZAF3</accession>
<dbReference type="AlphaFoldDB" id="A0A0N4ZAF3"/>
<reference evidence="2" key="1">
    <citation type="submission" date="2016-03" db="UniProtKB">
        <authorList>
            <consortium name="WormBaseParasite"/>
        </authorList>
    </citation>
    <scope>IDENTIFICATION</scope>
</reference>
<keyword evidence="1" id="KW-1185">Reference proteome</keyword>
<dbReference type="WBParaSite" id="PTRK_0000443100.1">
    <property type="protein sequence ID" value="PTRK_0000443100.1"/>
    <property type="gene ID" value="PTRK_0000443100"/>
</dbReference>
<evidence type="ECO:0000313" key="1">
    <source>
        <dbReference type="Proteomes" id="UP000038045"/>
    </source>
</evidence>
<protein>
    <submittedName>
        <fullName evidence="2">Phage_int_SAM_5 domain-containing protein</fullName>
    </submittedName>
</protein>
<sequence length="131" mass="15511">MSTAQDLFQYFTHQRNKRNLLGPKETGRTIAHLINSKVKQYILNNFFTIKQVTNLYKIFTDICTESPVEEMRLAAQMLDFTFFQDIEEEKFETIPLPAQITAHRRKMIDQPTSAYKISFEHDIRTYIESLK</sequence>
<evidence type="ECO:0000313" key="2">
    <source>
        <dbReference type="WBParaSite" id="PTRK_0000443100.1"/>
    </source>
</evidence>
<organism evidence="1 2">
    <name type="scientific">Parastrongyloides trichosuri</name>
    <name type="common">Possum-specific nematode worm</name>
    <dbReference type="NCBI Taxonomy" id="131310"/>
    <lineage>
        <taxon>Eukaryota</taxon>
        <taxon>Metazoa</taxon>
        <taxon>Ecdysozoa</taxon>
        <taxon>Nematoda</taxon>
        <taxon>Chromadorea</taxon>
        <taxon>Rhabditida</taxon>
        <taxon>Tylenchina</taxon>
        <taxon>Panagrolaimomorpha</taxon>
        <taxon>Strongyloidoidea</taxon>
        <taxon>Strongyloididae</taxon>
        <taxon>Parastrongyloides</taxon>
    </lineage>
</organism>
<dbReference type="Proteomes" id="UP000038045">
    <property type="component" value="Unplaced"/>
</dbReference>
<name>A0A0N4ZAF3_PARTI</name>
<proteinExistence type="predicted"/>